<dbReference type="GO" id="GO:0016020">
    <property type="term" value="C:membrane"/>
    <property type="evidence" value="ECO:0007669"/>
    <property type="project" value="GOC"/>
</dbReference>
<evidence type="ECO:0000259" key="2">
    <source>
        <dbReference type="Pfam" id="PF00487"/>
    </source>
</evidence>
<dbReference type="GO" id="GO:0042284">
    <property type="term" value="F:sphingolipid delta-4 desaturase activity"/>
    <property type="evidence" value="ECO:0007669"/>
    <property type="project" value="TreeGrafter"/>
</dbReference>
<sequence>MTPNRSTDPRRPLKGLLTASEITALTQRSDARGLWAIVSTWAIVAAAMALVAIWPNPLTIVVALLLIAGRQLAFGILQHEAAHGTLFKTRWMNEVLADWLCARPVWQHVAKYRAHHLVHHTRTGTADDPDLSLHAGFPVSRASLRRKMLRDISGLTGLKLIFGLVLMDAGVIKWTVANNVEKLPRDGRRWWHYAASFVRESSGMWLTNAVLLALLAATSHAWLYLLWVGAYITPFPLLMRIRSIAEHGALEGGPDVFRNTRTTHANLVERLLWAPVRVNFHIEHHALASVPYYRLPQLHALLRERGVVDAPPSYRQVLTQVTRAA</sequence>
<reference evidence="3 4" key="1">
    <citation type="submission" date="2016-11" db="EMBL/GenBank/DDBJ databases">
        <authorList>
            <person name="Jaros S."/>
            <person name="Januszkiewicz K."/>
            <person name="Wedrychowicz H."/>
        </authorList>
    </citation>
    <scope>NUCLEOTIDE SEQUENCE [LARGE SCALE GENOMIC DNA]</scope>
    <source>
        <strain evidence="3 4">CGMCC 1.7049</strain>
    </source>
</reference>
<name>A0A1M5QHI6_9GAMM</name>
<organism evidence="3 4">
    <name type="scientific">Hydrocarboniphaga daqingensis</name>
    <dbReference type="NCBI Taxonomy" id="490188"/>
    <lineage>
        <taxon>Bacteria</taxon>
        <taxon>Pseudomonadati</taxon>
        <taxon>Pseudomonadota</taxon>
        <taxon>Gammaproteobacteria</taxon>
        <taxon>Nevskiales</taxon>
        <taxon>Nevskiaceae</taxon>
        <taxon>Hydrocarboniphaga</taxon>
    </lineage>
</organism>
<keyword evidence="1" id="KW-0472">Membrane</keyword>
<dbReference type="Proteomes" id="UP000199758">
    <property type="component" value="Unassembled WGS sequence"/>
</dbReference>
<feature type="transmembrane region" description="Helical" evidence="1">
    <location>
        <begin position="34"/>
        <end position="54"/>
    </location>
</feature>
<dbReference type="RefSeq" id="WP_072898121.1">
    <property type="nucleotide sequence ID" value="NZ_FQWZ01000006.1"/>
</dbReference>
<feature type="transmembrane region" description="Helical" evidence="1">
    <location>
        <begin position="209"/>
        <end position="232"/>
    </location>
</feature>
<dbReference type="OrthoDB" id="9800167at2"/>
<keyword evidence="4" id="KW-1185">Reference proteome</keyword>
<accession>A0A1M5QHI6</accession>
<dbReference type="CDD" id="cd03510">
    <property type="entry name" value="Rhizobitoxine-FADS-like"/>
    <property type="match status" value="1"/>
</dbReference>
<keyword evidence="1" id="KW-1133">Transmembrane helix</keyword>
<dbReference type="PANTHER" id="PTHR12879:SF8">
    <property type="entry name" value="SPHINGOLIPID DELTA(4)-DESATURASE DES1"/>
    <property type="match status" value="1"/>
</dbReference>
<evidence type="ECO:0000256" key="1">
    <source>
        <dbReference type="SAM" id="Phobius"/>
    </source>
</evidence>
<feature type="transmembrane region" description="Helical" evidence="1">
    <location>
        <begin position="60"/>
        <end position="77"/>
    </location>
</feature>
<keyword evidence="1" id="KW-0812">Transmembrane</keyword>
<gene>
    <name evidence="3" type="ORF">SAMN04488068_2626</name>
</gene>
<evidence type="ECO:0000313" key="3">
    <source>
        <dbReference type="EMBL" id="SHH13557.1"/>
    </source>
</evidence>
<feature type="domain" description="Fatty acid desaturase" evidence="2">
    <location>
        <begin position="57"/>
        <end position="304"/>
    </location>
</feature>
<dbReference type="EMBL" id="FQWZ01000006">
    <property type="protein sequence ID" value="SHH13557.1"/>
    <property type="molecule type" value="Genomic_DNA"/>
</dbReference>
<dbReference type="AlphaFoldDB" id="A0A1M5QHI6"/>
<protein>
    <submittedName>
        <fullName evidence="3">Fatty acid desaturase</fullName>
    </submittedName>
</protein>
<feature type="transmembrane region" description="Helical" evidence="1">
    <location>
        <begin position="155"/>
        <end position="176"/>
    </location>
</feature>
<dbReference type="Pfam" id="PF00487">
    <property type="entry name" value="FA_desaturase"/>
    <property type="match status" value="1"/>
</dbReference>
<dbReference type="InterPro" id="IPR005804">
    <property type="entry name" value="FA_desaturase_dom"/>
</dbReference>
<proteinExistence type="predicted"/>
<dbReference type="PANTHER" id="PTHR12879">
    <property type="entry name" value="SPHINGOLIPID DELTA 4 DESATURASE/C-4 HYDROXYLASE PROTEIN DES2"/>
    <property type="match status" value="1"/>
</dbReference>
<evidence type="ECO:0000313" key="4">
    <source>
        <dbReference type="Proteomes" id="UP000199758"/>
    </source>
</evidence>
<dbReference type="GO" id="GO:0046513">
    <property type="term" value="P:ceramide biosynthetic process"/>
    <property type="evidence" value="ECO:0007669"/>
    <property type="project" value="TreeGrafter"/>
</dbReference>
<dbReference type="STRING" id="490188.SAMN04488068_2626"/>